<proteinExistence type="inferred from homology"/>
<dbReference type="NCBIfam" id="NF011933">
    <property type="entry name" value="PRK15404.1"/>
    <property type="match status" value="1"/>
</dbReference>
<dbReference type="InterPro" id="IPR028082">
    <property type="entry name" value="Peripla_BP_I"/>
</dbReference>
<dbReference type="InterPro" id="IPR000709">
    <property type="entry name" value="Leu_Ile_Val-bd"/>
</dbReference>
<dbReference type="Pfam" id="PF13458">
    <property type="entry name" value="Peripla_BP_6"/>
    <property type="match status" value="1"/>
</dbReference>
<dbReference type="Gene3D" id="3.40.50.2300">
    <property type="match status" value="2"/>
</dbReference>
<dbReference type="Proteomes" id="UP000002171">
    <property type="component" value="Unassembled WGS sequence"/>
</dbReference>
<name>A0A7U8GSR8_NEPCE</name>
<evidence type="ECO:0000256" key="2">
    <source>
        <dbReference type="ARBA" id="ARBA00022448"/>
    </source>
</evidence>
<dbReference type="EMBL" id="AAOW01000007">
    <property type="protein sequence ID" value="EAR61522.1"/>
    <property type="molecule type" value="Genomic_DNA"/>
</dbReference>
<feature type="domain" description="Leucine-binding protein" evidence="5">
    <location>
        <begin position="63"/>
        <end position="399"/>
    </location>
</feature>
<keyword evidence="2" id="KW-0813">Transport</keyword>
<evidence type="ECO:0000256" key="4">
    <source>
        <dbReference type="ARBA" id="ARBA00022970"/>
    </source>
</evidence>
<dbReference type="PANTHER" id="PTHR47151:SF3">
    <property type="entry name" value="LEUCINE-SPECIFIC-BINDING PROTEIN"/>
    <property type="match status" value="1"/>
</dbReference>
<evidence type="ECO:0000256" key="3">
    <source>
        <dbReference type="ARBA" id="ARBA00022729"/>
    </source>
</evidence>
<gene>
    <name evidence="6" type="ORF">MED92_12746</name>
</gene>
<evidence type="ECO:0000313" key="7">
    <source>
        <dbReference type="Proteomes" id="UP000002171"/>
    </source>
</evidence>
<evidence type="ECO:0000259" key="5">
    <source>
        <dbReference type="Pfam" id="PF13458"/>
    </source>
</evidence>
<organism evidence="6 7">
    <name type="scientific">Neptuniibacter caesariensis</name>
    <dbReference type="NCBI Taxonomy" id="207954"/>
    <lineage>
        <taxon>Bacteria</taxon>
        <taxon>Pseudomonadati</taxon>
        <taxon>Pseudomonadota</taxon>
        <taxon>Gammaproteobacteria</taxon>
        <taxon>Oceanospirillales</taxon>
        <taxon>Oceanospirillaceae</taxon>
        <taxon>Neptuniibacter</taxon>
    </lineage>
</organism>
<dbReference type="PANTHER" id="PTHR47151">
    <property type="entry name" value="LEU/ILE/VAL-BINDING ABC TRANSPORTER SUBUNIT"/>
    <property type="match status" value="1"/>
</dbReference>
<accession>A0A7U8GSR8</accession>
<keyword evidence="7" id="KW-1185">Reference proteome</keyword>
<keyword evidence="3" id="KW-0732">Signal</keyword>
<keyword evidence="4" id="KW-0029">Amino-acid transport</keyword>
<dbReference type="GO" id="GO:0006865">
    <property type="term" value="P:amino acid transport"/>
    <property type="evidence" value="ECO:0007669"/>
    <property type="project" value="UniProtKB-KW"/>
</dbReference>
<dbReference type="SUPFAM" id="SSF53822">
    <property type="entry name" value="Periplasmic binding protein-like I"/>
    <property type="match status" value="1"/>
</dbReference>
<dbReference type="InterPro" id="IPR028081">
    <property type="entry name" value="Leu-bd"/>
</dbReference>
<reference evidence="6 7" key="1">
    <citation type="submission" date="2006-02" db="EMBL/GenBank/DDBJ databases">
        <authorList>
            <person name="Pinhassi J."/>
            <person name="Pedros-Alio C."/>
            <person name="Ferriera S."/>
            <person name="Johnson J."/>
            <person name="Kravitz S."/>
            <person name="Halpern A."/>
            <person name="Remington K."/>
            <person name="Beeson K."/>
            <person name="Tran B."/>
            <person name="Rogers Y.-H."/>
            <person name="Friedman R."/>
            <person name="Venter J.C."/>
        </authorList>
    </citation>
    <scope>NUCLEOTIDE SEQUENCE [LARGE SCALE GENOMIC DNA]</scope>
    <source>
        <strain evidence="6 7">MED92</strain>
    </source>
</reference>
<keyword evidence="6" id="KW-0675">Receptor</keyword>
<dbReference type="PRINTS" id="PR00337">
    <property type="entry name" value="LEUILEVALBP"/>
</dbReference>
<dbReference type="CDD" id="cd06342">
    <property type="entry name" value="PBP1_ABC_LIVBP-like"/>
    <property type="match status" value="1"/>
</dbReference>
<evidence type="ECO:0000313" key="6">
    <source>
        <dbReference type="EMBL" id="EAR61522.1"/>
    </source>
</evidence>
<protein>
    <submittedName>
        <fullName evidence="6">Extracellular ligand-binding receptor</fullName>
    </submittedName>
</protein>
<evidence type="ECO:0000256" key="1">
    <source>
        <dbReference type="ARBA" id="ARBA00010062"/>
    </source>
</evidence>
<comment type="similarity">
    <text evidence="1">Belongs to the leucine-binding protein family.</text>
</comment>
<sequence>MFHFDAEGIFEPFFLKPKYFLSPQGISNNKNLRHMMNKIAKKLMTLGTVAALAGAVSVANAETLKIGLAGPATGPVAQYGDMQKIGVMAAIDDINKAGGINGMQLEGVIYDDACDPKQAVAVANKIVNDGVQHVVGHLCSSSTEPAADIYDEEGVLMITAASTSPTITEKGFQLVFRTIGLDSLQGSLAADHILNSVKPQRVAVIHDKQQYGEGLATAVKTKLEGNNLNPVMFEGVTPGDKDFSALIAKLKKNNIDFVYYGGYHPELGLILRQSSEKGFKAQFMGPEGVVNSDLAKIAGKAVEGVLATAPKSFDQNAVNQARVEAIKAKGEDPTGPFVFTAYAAVEVMTNAMKATGKTDPFELADHIRATELDTAIGKVKYNKQGDLTESTFLVYKLHQDGSKTPAQ</sequence>
<comment type="caution">
    <text evidence="6">The sequence shown here is derived from an EMBL/GenBank/DDBJ whole genome shotgun (WGS) entry which is preliminary data.</text>
</comment>
<dbReference type="AlphaFoldDB" id="A0A7U8GSR8"/>